<dbReference type="PANTHER" id="PTHR38111:SF6">
    <property type="entry name" value="FINGER DOMAIN PROTEIN, PUTATIVE (AFU_ORTHOLOGUE AFUA_8G01940)-RELATED"/>
    <property type="match status" value="1"/>
</dbReference>
<dbReference type="GeneID" id="81604908"/>
<protein>
    <recommendedName>
        <fullName evidence="4">Transcription factor domain-containing protein</fullName>
    </recommendedName>
</protein>
<keyword evidence="1" id="KW-0732">Signal</keyword>
<keyword evidence="3" id="KW-1185">Reference proteome</keyword>
<accession>A0AAD6BRP4</accession>
<dbReference type="PANTHER" id="PTHR38111">
    <property type="entry name" value="ZN(2)-C6 FUNGAL-TYPE DOMAIN-CONTAINING PROTEIN-RELATED"/>
    <property type="match status" value="1"/>
</dbReference>
<evidence type="ECO:0008006" key="4">
    <source>
        <dbReference type="Google" id="ProtNLM"/>
    </source>
</evidence>
<organism evidence="2 3">
    <name type="scientific">Penicillium daleae</name>
    <dbReference type="NCBI Taxonomy" id="63821"/>
    <lineage>
        <taxon>Eukaryota</taxon>
        <taxon>Fungi</taxon>
        <taxon>Dikarya</taxon>
        <taxon>Ascomycota</taxon>
        <taxon>Pezizomycotina</taxon>
        <taxon>Eurotiomycetes</taxon>
        <taxon>Eurotiomycetidae</taxon>
        <taxon>Eurotiales</taxon>
        <taxon>Aspergillaceae</taxon>
        <taxon>Penicillium</taxon>
    </lineage>
</organism>
<dbReference type="Pfam" id="PF11951">
    <property type="entry name" value="Fungal_trans_2"/>
    <property type="match status" value="1"/>
</dbReference>
<feature type="chain" id="PRO_5042050416" description="Transcription factor domain-containing protein" evidence="1">
    <location>
        <begin position="33"/>
        <end position="367"/>
    </location>
</feature>
<dbReference type="Proteomes" id="UP001213681">
    <property type="component" value="Unassembled WGS sequence"/>
</dbReference>
<dbReference type="InterPro" id="IPR053178">
    <property type="entry name" value="Osmoadaptation_assoc"/>
</dbReference>
<name>A0AAD6BRP4_9EURO</name>
<dbReference type="RefSeq" id="XP_056759419.1">
    <property type="nucleotide sequence ID" value="XM_056914665.1"/>
</dbReference>
<dbReference type="EMBL" id="JAPVEA010000009">
    <property type="protein sequence ID" value="KAJ5432127.1"/>
    <property type="molecule type" value="Genomic_DNA"/>
</dbReference>
<evidence type="ECO:0000256" key="1">
    <source>
        <dbReference type="SAM" id="SignalP"/>
    </source>
</evidence>
<sequence>MGFLRSGWSTFPQALVWAVRALTALLMGAAQGNKQAILCARHLYSRGIRHLASLIQTEAALTDETLAAAILLGGYEVLDGSSDRSWIIHARGISQLMRARGPSAHEQGMGRTLLMCWRPYIVADAFIHGGPCFLGEPEWARKSMTNEIAKAEDAQGMGSLIGQVADYAFNEIAKCPGYLATSKEIVMARSPGLTVELDSLMNDVSQTRANLVRLDHMLPATELPANFVGVIPSQYATTLVQASRESINTAVVLLDHLLATLLSISGCSNEPQWFGSTVHIVNMHNDQSKHHSTTRHAADLLPNQQCGSFRDPEGADPDTYAIGDRLDRFSLTMGLGSLSLDACGIPQLSANDTIPGYFSTSSPLQLL</sequence>
<reference evidence="2" key="2">
    <citation type="journal article" date="2023" name="IMA Fungus">
        <title>Comparative genomic study of the Penicillium genus elucidates a diverse pangenome and 15 lateral gene transfer events.</title>
        <authorList>
            <person name="Petersen C."/>
            <person name="Sorensen T."/>
            <person name="Nielsen M.R."/>
            <person name="Sondergaard T.E."/>
            <person name="Sorensen J.L."/>
            <person name="Fitzpatrick D.A."/>
            <person name="Frisvad J.C."/>
            <person name="Nielsen K.L."/>
        </authorList>
    </citation>
    <scope>NUCLEOTIDE SEQUENCE</scope>
    <source>
        <strain evidence="2">IBT 16125</strain>
    </source>
</reference>
<evidence type="ECO:0000313" key="3">
    <source>
        <dbReference type="Proteomes" id="UP001213681"/>
    </source>
</evidence>
<proteinExistence type="predicted"/>
<evidence type="ECO:0000313" key="2">
    <source>
        <dbReference type="EMBL" id="KAJ5432127.1"/>
    </source>
</evidence>
<comment type="caution">
    <text evidence="2">The sequence shown here is derived from an EMBL/GenBank/DDBJ whole genome shotgun (WGS) entry which is preliminary data.</text>
</comment>
<dbReference type="InterPro" id="IPR021858">
    <property type="entry name" value="Fun_TF"/>
</dbReference>
<feature type="signal peptide" evidence="1">
    <location>
        <begin position="1"/>
        <end position="32"/>
    </location>
</feature>
<reference evidence="2" key="1">
    <citation type="submission" date="2022-12" db="EMBL/GenBank/DDBJ databases">
        <authorList>
            <person name="Petersen C."/>
        </authorList>
    </citation>
    <scope>NUCLEOTIDE SEQUENCE</scope>
    <source>
        <strain evidence="2">IBT 16125</strain>
    </source>
</reference>
<dbReference type="AlphaFoldDB" id="A0AAD6BRP4"/>
<gene>
    <name evidence="2" type="ORF">N7458_011283</name>
</gene>